<comment type="caution">
    <text evidence="1">The sequence shown here is derived from an EMBL/GenBank/DDBJ whole genome shotgun (WGS) entry which is preliminary data.</text>
</comment>
<sequence>MTFTIVKFKLNLFTKNAIERRLFFTAIGIAATARKSS</sequence>
<evidence type="ECO:0000313" key="1">
    <source>
        <dbReference type="EMBL" id="ESP90621.1"/>
    </source>
</evidence>
<proteinExistence type="predicted"/>
<accession>V4GZK1</accession>
<name>V4GZK1_PSEL2</name>
<dbReference type="EMBL" id="AUSV01000134">
    <property type="protein sequence ID" value="ESP90621.1"/>
    <property type="molecule type" value="Genomic_DNA"/>
</dbReference>
<gene>
    <name evidence="1" type="ORF">PL2TA16_01725</name>
</gene>
<reference evidence="1 2" key="1">
    <citation type="submission" date="2013-07" db="EMBL/GenBank/DDBJ databases">
        <title>Draft genome sequence of Pseudoalteromonas luteoviolacea 2ta16.</title>
        <authorList>
            <person name="Allen E.E."/>
            <person name="Azam F."/>
            <person name="Podell S."/>
        </authorList>
    </citation>
    <scope>NUCLEOTIDE SEQUENCE [LARGE SCALE GENOMIC DNA]</scope>
    <source>
        <strain evidence="1 2">2ta16</strain>
    </source>
</reference>
<organism evidence="1 2">
    <name type="scientific">Pseudoalteromonas luteoviolacea (strain 2ta16)</name>
    <dbReference type="NCBI Taxonomy" id="1353533"/>
    <lineage>
        <taxon>Bacteria</taxon>
        <taxon>Pseudomonadati</taxon>
        <taxon>Pseudomonadota</taxon>
        <taxon>Gammaproteobacteria</taxon>
        <taxon>Alteromonadales</taxon>
        <taxon>Pseudoalteromonadaceae</taxon>
        <taxon>Pseudoalteromonas</taxon>
    </lineage>
</organism>
<dbReference type="AlphaFoldDB" id="V4GZK1"/>
<protein>
    <submittedName>
        <fullName evidence="1">Uncharacterized protein</fullName>
    </submittedName>
</protein>
<evidence type="ECO:0000313" key="2">
    <source>
        <dbReference type="Proteomes" id="UP000017820"/>
    </source>
</evidence>
<dbReference type="Proteomes" id="UP000017820">
    <property type="component" value="Unassembled WGS sequence"/>
</dbReference>